<dbReference type="Gene3D" id="6.20.150.10">
    <property type="match status" value="1"/>
</dbReference>
<evidence type="ECO:0000256" key="1">
    <source>
        <dbReference type="SAM" id="MobiDB-lite"/>
    </source>
</evidence>
<evidence type="ECO:0000313" key="3">
    <source>
        <dbReference type="EMBL" id="QWL61745.1"/>
    </source>
</evidence>
<feature type="domain" description="Gp5/Type VI secretion system Vgr protein OB-fold" evidence="2">
    <location>
        <begin position="16"/>
        <end position="80"/>
    </location>
</feature>
<reference evidence="3 4" key="1">
    <citation type="journal article" date="2021" name="Front. Microbiol.">
        <title>Prevalence and Genetic Analysis of Chromosomal mcr-3/7 in Aeromonas From U.S. Animal-Derived Samples.</title>
        <authorList>
            <person name="Wang Y."/>
            <person name="Hou N."/>
            <person name="Rasooly R."/>
            <person name="Gu Y."/>
            <person name="He X."/>
        </authorList>
    </citation>
    <scope>NUCLEOTIDE SEQUENCE [LARGE SCALE GENOMIC DNA]</scope>
    <source>
        <strain evidence="3 4">4608</strain>
    </source>
</reference>
<dbReference type="InterPro" id="IPR013046">
    <property type="entry name" value="GpV/Gp45"/>
</dbReference>
<dbReference type="Gene3D" id="2.40.50.230">
    <property type="entry name" value="Gp5 N-terminal domain"/>
    <property type="match status" value="1"/>
</dbReference>
<dbReference type="Pfam" id="PF04717">
    <property type="entry name" value="Phage_base_V"/>
    <property type="match status" value="1"/>
</dbReference>
<evidence type="ECO:0000313" key="4">
    <source>
        <dbReference type="Proteomes" id="UP000679312"/>
    </source>
</evidence>
<dbReference type="Proteomes" id="UP000679312">
    <property type="component" value="Chromosome"/>
</dbReference>
<feature type="compositionally biased region" description="Basic and acidic residues" evidence="1">
    <location>
        <begin position="162"/>
        <end position="175"/>
    </location>
</feature>
<evidence type="ECO:0000259" key="2">
    <source>
        <dbReference type="Pfam" id="PF04717"/>
    </source>
</evidence>
<sequence>MNIIELLSKIDDLIRIGTVTEVRSGECRVKTKGNHTNWRPYLVLRAGRTRRRMRPSVGEQVILLSLGGDLRNAFVLAGVYQDEHPEPLADDDNDDLDGVEYPDGAVIKYNPKTGELTASGIKTAAITASVAVKLITPLVECSELLKAKRVVSETAKVGDIEVTDHGHTDVQRGSDKSGGPV</sequence>
<proteinExistence type="predicted"/>
<name>A0ABD7EL29_AERJA</name>
<accession>A0ABD7EL29</accession>
<gene>
    <name evidence="3" type="ORF">HQ399_05550</name>
</gene>
<dbReference type="RefSeq" id="WP_215803089.1">
    <property type="nucleotide sequence ID" value="NZ_CP053881.1"/>
</dbReference>
<dbReference type="InterPro" id="IPR037026">
    <property type="entry name" value="Vgr_OB-fold_dom_sf"/>
</dbReference>
<feature type="region of interest" description="Disordered" evidence="1">
    <location>
        <begin position="162"/>
        <end position="181"/>
    </location>
</feature>
<organism evidence="3 4">
    <name type="scientific">Aeromonas jandaei</name>
    <dbReference type="NCBI Taxonomy" id="650"/>
    <lineage>
        <taxon>Bacteria</taxon>
        <taxon>Pseudomonadati</taxon>
        <taxon>Pseudomonadota</taxon>
        <taxon>Gammaproteobacteria</taxon>
        <taxon>Aeromonadales</taxon>
        <taxon>Aeromonadaceae</taxon>
        <taxon>Aeromonas</taxon>
    </lineage>
</organism>
<protein>
    <submittedName>
        <fullName evidence="3">Phage baseplate assembly protein V</fullName>
    </submittedName>
</protein>
<dbReference type="AlphaFoldDB" id="A0ABD7EL29"/>
<dbReference type="EMBL" id="CP053881">
    <property type="protein sequence ID" value="QWL61745.1"/>
    <property type="molecule type" value="Genomic_DNA"/>
</dbReference>
<dbReference type="InterPro" id="IPR006531">
    <property type="entry name" value="Gp5/Vgr_OB"/>
</dbReference>
<dbReference type="NCBIfam" id="TIGR01644">
    <property type="entry name" value="phage_P2_V"/>
    <property type="match status" value="1"/>
</dbReference>